<proteinExistence type="predicted"/>
<dbReference type="Proteomes" id="UP000006868">
    <property type="component" value="Plasmid pSC2"/>
</dbReference>
<keyword evidence="2" id="KW-0614">Plasmid</keyword>
<gene>
    <name evidence="2" type="ORF">PPSC2_26005</name>
</gene>
<sequence length="232" mass="27301">MGHNKEEQLRLQMISDEFEVLASQYFQKNNISTNETLYVLSSYMFSLTNRVVKEERRKEAHDDAEEKVYIVTSGSHSDYRIHRVFFDEELANTYAKSVYDSQVEEWKIDDTVDLKLFKTVTATYIISPSGWDSFNVDISMHNQLDSDKDQIEQSIYFDDKTSSTNPREFLEITRIVPLDALDDEVERRYELLCKELRTKIQELMSTEGWTDEMVDEWLEKQGSWDHASSLIS</sequence>
<name>E3EKK2_PAEPS</name>
<geneLocation type="plasmid" evidence="2 3">
    <name>pSC2</name>
</geneLocation>
<dbReference type="PATRIC" id="fig|886882.15.peg.5469"/>
<dbReference type="HOGENOM" id="CLU_1193935_0_0_9"/>
<dbReference type="AlphaFoldDB" id="E3EKK2"/>
<reference evidence="2 3" key="1">
    <citation type="journal article" date="2011" name="J. Bacteriol.">
        <title>Complete genome sequence of Paenibacillus polymyxa SC2, a strain of plant growth-promoting Rhizobacterium with broad-spectrum antimicrobial activity.</title>
        <authorList>
            <person name="Ma M."/>
            <person name="Wang C."/>
            <person name="Ding Y."/>
            <person name="Li L."/>
            <person name="Shen D."/>
            <person name="Jiang X."/>
            <person name="Guan D."/>
            <person name="Cao F."/>
            <person name="Chen H."/>
            <person name="Feng R."/>
            <person name="Wang X."/>
            <person name="Ge Y."/>
            <person name="Yao L."/>
            <person name="Bing X."/>
            <person name="Yang X."/>
            <person name="Li J."/>
            <person name="Du B."/>
        </authorList>
    </citation>
    <scope>NUCLEOTIDE SEQUENCE [LARGE SCALE GENOMIC DNA]</scope>
    <source>
        <strain evidence="2 3">SC2</strain>
        <plasmid evidence="3">pSC2</plasmid>
    </source>
</reference>
<evidence type="ECO:0000313" key="3">
    <source>
        <dbReference type="Proteomes" id="UP000006868"/>
    </source>
</evidence>
<dbReference type="RefSeq" id="WP_013386248.1">
    <property type="nucleotide sequence ID" value="NC_014628.2"/>
</dbReference>
<evidence type="ECO:0000259" key="1">
    <source>
        <dbReference type="Pfam" id="PF24024"/>
    </source>
</evidence>
<organism evidence="2 3">
    <name type="scientific">Paenibacillus polymyxa (strain SC2)</name>
    <name type="common">Bacillus polymyxa</name>
    <dbReference type="NCBI Taxonomy" id="886882"/>
    <lineage>
        <taxon>Bacteria</taxon>
        <taxon>Bacillati</taxon>
        <taxon>Bacillota</taxon>
        <taxon>Bacilli</taxon>
        <taxon>Bacillales</taxon>
        <taxon>Paenibacillaceae</taxon>
        <taxon>Paenibacillus</taxon>
    </lineage>
</organism>
<accession>E3EKK2</accession>
<protein>
    <recommendedName>
        <fullName evidence="1">DUF7336 domain-containing protein</fullName>
    </recommendedName>
</protein>
<dbReference type="Pfam" id="PF24024">
    <property type="entry name" value="DUF7336"/>
    <property type="match status" value="1"/>
</dbReference>
<evidence type="ECO:0000313" key="2">
    <source>
        <dbReference type="EMBL" id="ADO59834.1"/>
    </source>
</evidence>
<dbReference type="InterPro" id="IPR055760">
    <property type="entry name" value="DUF7336"/>
</dbReference>
<dbReference type="KEGG" id="ppm:PPSC2_26005"/>
<feature type="domain" description="DUF7336" evidence="1">
    <location>
        <begin position="67"/>
        <end position="100"/>
    </location>
</feature>
<dbReference type="EMBL" id="CP002214">
    <property type="protein sequence ID" value="ADO59834.1"/>
    <property type="molecule type" value="Genomic_DNA"/>
</dbReference>